<dbReference type="AlphaFoldDB" id="A0A0C3PZF4"/>
<name>A0A0C3PZF4_PISTI</name>
<evidence type="ECO:0000313" key="3">
    <source>
        <dbReference type="Proteomes" id="UP000054217"/>
    </source>
</evidence>
<keyword evidence="3" id="KW-1185">Reference proteome</keyword>
<dbReference type="HOGENOM" id="CLU_1079916_0_0_1"/>
<dbReference type="InParanoid" id="A0A0C3PZF4"/>
<accession>A0A0C3PZF4</accession>
<feature type="non-terminal residue" evidence="2">
    <location>
        <position position="1"/>
    </location>
</feature>
<sequence length="258" mass="28025">KAFVWGPAASTLIGELATALGPQAWVHGDIQFITPPRDVVPHHPNTYLTPHYLPAFTQSSHTPDNSLALLRSRPQSWVFGDAQPITPLRGPVPHRSNTYLTAHHFPTFRNVAGEQVQGSYAPTSSPPAPHNRPQARVYGDAQFITPLRGMVPHRSNTHLAAHHLPTFTNVADKRTEGSHPPASLLTSPLSQSRQPTTSEVHPTPANVAGKQTQGGQAPASSSTPINNHSSPSRSRRRKTSKARRTSKKKRSKKARGGK</sequence>
<feature type="compositionally biased region" description="Basic residues" evidence="1">
    <location>
        <begin position="233"/>
        <end position="258"/>
    </location>
</feature>
<feature type="region of interest" description="Disordered" evidence="1">
    <location>
        <begin position="171"/>
        <end position="258"/>
    </location>
</feature>
<evidence type="ECO:0000313" key="2">
    <source>
        <dbReference type="EMBL" id="KIO15256.1"/>
    </source>
</evidence>
<reference evidence="3" key="2">
    <citation type="submission" date="2015-01" db="EMBL/GenBank/DDBJ databases">
        <title>Evolutionary Origins and Diversification of the Mycorrhizal Mutualists.</title>
        <authorList>
            <consortium name="DOE Joint Genome Institute"/>
            <consortium name="Mycorrhizal Genomics Consortium"/>
            <person name="Kohler A."/>
            <person name="Kuo A."/>
            <person name="Nagy L.G."/>
            <person name="Floudas D."/>
            <person name="Copeland A."/>
            <person name="Barry K.W."/>
            <person name="Cichocki N."/>
            <person name="Veneault-Fourrey C."/>
            <person name="LaButti K."/>
            <person name="Lindquist E.A."/>
            <person name="Lipzen A."/>
            <person name="Lundell T."/>
            <person name="Morin E."/>
            <person name="Murat C."/>
            <person name="Riley R."/>
            <person name="Ohm R."/>
            <person name="Sun H."/>
            <person name="Tunlid A."/>
            <person name="Henrissat B."/>
            <person name="Grigoriev I.V."/>
            <person name="Hibbett D.S."/>
            <person name="Martin F."/>
        </authorList>
    </citation>
    <scope>NUCLEOTIDE SEQUENCE [LARGE SCALE GENOMIC DNA]</scope>
    <source>
        <strain evidence="3">Marx 270</strain>
    </source>
</reference>
<dbReference type="Proteomes" id="UP000054217">
    <property type="component" value="Unassembled WGS sequence"/>
</dbReference>
<dbReference type="EMBL" id="KN831944">
    <property type="protein sequence ID" value="KIO15256.1"/>
    <property type="molecule type" value="Genomic_DNA"/>
</dbReference>
<feature type="compositionally biased region" description="Polar residues" evidence="1">
    <location>
        <begin position="184"/>
        <end position="200"/>
    </location>
</feature>
<gene>
    <name evidence="2" type="ORF">M404DRAFT_18052</name>
</gene>
<reference evidence="2 3" key="1">
    <citation type="submission" date="2014-04" db="EMBL/GenBank/DDBJ databases">
        <authorList>
            <consortium name="DOE Joint Genome Institute"/>
            <person name="Kuo A."/>
            <person name="Kohler A."/>
            <person name="Costa M.D."/>
            <person name="Nagy L.G."/>
            <person name="Floudas D."/>
            <person name="Copeland A."/>
            <person name="Barry K.W."/>
            <person name="Cichocki N."/>
            <person name="Veneault-Fourrey C."/>
            <person name="LaButti K."/>
            <person name="Lindquist E.A."/>
            <person name="Lipzen A."/>
            <person name="Lundell T."/>
            <person name="Morin E."/>
            <person name="Murat C."/>
            <person name="Sun H."/>
            <person name="Tunlid A."/>
            <person name="Henrissat B."/>
            <person name="Grigoriev I.V."/>
            <person name="Hibbett D.S."/>
            <person name="Martin F."/>
            <person name="Nordberg H.P."/>
            <person name="Cantor M.N."/>
            <person name="Hua S.X."/>
        </authorList>
    </citation>
    <scope>NUCLEOTIDE SEQUENCE [LARGE SCALE GENOMIC DNA]</scope>
    <source>
        <strain evidence="2 3">Marx 270</strain>
    </source>
</reference>
<organism evidence="2 3">
    <name type="scientific">Pisolithus tinctorius Marx 270</name>
    <dbReference type="NCBI Taxonomy" id="870435"/>
    <lineage>
        <taxon>Eukaryota</taxon>
        <taxon>Fungi</taxon>
        <taxon>Dikarya</taxon>
        <taxon>Basidiomycota</taxon>
        <taxon>Agaricomycotina</taxon>
        <taxon>Agaricomycetes</taxon>
        <taxon>Agaricomycetidae</taxon>
        <taxon>Boletales</taxon>
        <taxon>Sclerodermatineae</taxon>
        <taxon>Pisolithaceae</taxon>
        <taxon>Pisolithus</taxon>
    </lineage>
</organism>
<protein>
    <submittedName>
        <fullName evidence="2">Uncharacterized protein</fullName>
    </submittedName>
</protein>
<evidence type="ECO:0000256" key="1">
    <source>
        <dbReference type="SAM" id="MobiDB-lite"/>
    </source>
</evidence>
<proteinExistence type="predicted"/>
<feature type="compositionally biased region" description="Polar residues" evidence="1">
    <location>
        <begin position="209"/>
        <end position="231"/>
    </location>
</feature>
<dbReference type="OrthoDB" id="6513042at2759"/>